<dbReference type="RefSeq" id="XP_040722389.1">
    <property type="nucleotide sequence ID" value="XM_040870746.1"/>
</dbReference>
<gene>
    <name evidence="1" type="ORF">BCR37DRAFT_389570</name>
</gene>
<sequence>MVYLLAHGVAISWMPSIAADQTPRDALQSEASFAPTAQYLRAWREYVEEIDRFVGGAVAGDHLANNLLHDLRRRRQEGDPLYWYLPISLLPRLGPEVFFSVLLIGYLFTETEYSQLDKVQRTKVTPTAQ</sequence>
<dbReference type="AlphaFoldDB" id="A0A1Y2EVW4"/>
<comment type="caution">
    <text evidence="1">The sequence shown here is derived from an EMBL/GenBank/DDBJ whole genome shotgun (WGS) entry which is preliminary data.</text>
</comment>
<protein>
    <submittedName>
        <fullName evidence="1">Uncharacterized protein</fullName>
    </submittedName>
</protein>
<evidence type="ECO:0000313" key="1">
    <source>
        <dbReference type="EMBL" id="ORY75741.1"/>
    </source>
</evidence>
<proteinExistence type="predicted"/>
<organism evidence="1 2">
    <name type="scientific">Protomyces lactucae-debilis</name>
    <dbReference type="NCBI Taxonomy" id="2754530"/>
    <lineage>
        <taxon>Eukaryota</taxon>
        <taxon>Fungi</taxon>
        <taxon>Dikarya</taxon>
        <taxon>Ascomycota</taxon>
        <taxon>Taphrinomycotina</taxon>
        <taxon>Taphrinomycetes</taxon>
        <taxon>Taphrinales</taxon>
        <taxon>Protomycetaceae</taxon>
        <taxon>Protomyces</taxon>
    </lineage>
</organism>
<accession>A0A1Y2EVW4</accession>
<name>A0A1Y2EVW4_PROLT</name>
<dbReference type="GeneID" id="63787345"/>
<evidence type="ECO:0000313" key="2">
    <source>
        <dbReference type="Proteomes" id="UP000193685"/>
    </source>
</evidence>
<reference evidence="1 2" key="1">
    <citation type="submission" date="2016-07" db="EMBL/GenBank/DDBJ databases">
        <title>Pervasive Adenine N6-methylation of Active Genes in Fungi.</title>
        <authorList>
            <consortium name="DOE Joint Genome Institute"/>
            <person name="Mondo S.J."/>
            <person name="Dannebaum R.O."/>
            <person name="Kuo R.C."/>
            <person name="Labutti K."/>
            <person name="Haridas S."/>
            <person name="Kuo A."/>
            <person name="Salamov A."/>
            <person name="Ahrendt S.R."/>
            <person name="Lipzen A."/>
            <person name="Sullivan W."/>
            <person name="Andreopoulos W.B."/>
            <person name="Clum A."/>
            <person name="Lindquist E."/>
            <person name="Daum C."/>
            <person name="Ramamoorthy G.K."/>
            <person name="Gryganskyi A."/>
            <person name="Culley D."/>
            <person name="Magnuson J.K."/>
            <person name="James T.Y."/>
            <person name="O'Malley M.A."/>
            <person name="Stajich J.E."/>
            <person name="Spatafora J.W."/>
            <person name="Visel A."/>
            <person name="Grigoriev I.V."/>
        </authorList>
    </citation>
    <scope>NUCLEOTIDE SEQUENCE [LARGE SCALE GENOMIC DNA]</scope>
    <source>
        <strain evidence="1 2">12-1054</strain>
    </source>
</reference>
<dbReference type="Proteomes" id="UP000193685">
    <property type="component" value="Unassembled WGS sequence"/>
</dbReference>
<dbReference type="EMBL" id="MCFI01000025">
    <property type="protein sequence ID" value="ORY75741.1"/>
    <property type="molecule type" value="Genomic_DNA"/>
</dbReference>
<keyword evidence="2" id="KW-1185">Reference proteome</keyword>